<organism evidence="1 2">
    <name type="scientific">Diphasiastrum complanatum</name>
    <name type="common">Issler's clubmoss</name>
    <name type="synonym">Lycopodium complanatum</name>
    <dbReference type="NCBI Taxonomy" id="34168"/>
    <lineage>
        <taxon>Eukaryota</taxon>
        <taxon>Viridiplantae</taxon>
        <taxon>Streptophyta</taxon>
        <taxon>Embryophyta</taxon>
        <taxon>Tracheophyta</taxon>
        <taxon>Lycopodiopsida</taxon>
        <taxon>Lycopodiales</taxon>
        <taxon>Lycopodiaceae</taxon>
        <taxon>Lycopodioideae</taxon>
        <taxon>Diphasiastrum</taxon>
    </lineage>
</organism>
<evidence type="ECO:0000313" key="1">
    <source>
        <dbReference type="EMBL" id="KAJ7536273.1"/>
    </source>
</evidence>
<keyword evidence="2" id="KW-1185">Reference proteome</keyword>
<gene>
    <name evidence="1" type="ORF">O6H91_12G062800</name>
</gene>
<comment type="caution">
    <text evidence="1">The sequence shown here is derived from an EMBL/GenBank/DDBJ whole genome shotgun (WGS) entry which is preliminary data.</text>
</comment>
<evidence type="ECO:0000313" key="2">
    <source>
        <dbReference type="Proteomes" id="UP001162992"/>
    </source>
</evidence>
<name>A0ACC2C322_DIPCM</name>
<protein>
    <submittedName>
        <fullName evidence="1">Uncharacterized protein</fullName>
    </submittedName>
</protein>
<dbReference type="Proteomes" id="UP001162992">
    <property type="component" value="Chromosome 12"/>
</dbReference>
<sequence>MGATGIAWLFAKRVLTGTVVGLAIADEFASVAGMHGHSMQPTLNPAGESLLGFLSGDFLLLDKISGHNYHFSRGDIVVFRSPLEPREWMVKRLIALQGDWVTVPGRRDIVHIPRGHCWVEGDNVNVSLDSKSFGPIPLALLKAKATHVIWPPNRMSHLESKLPEGRVLLEKV</sequence>
<dbReference type="EMBL" id="CM055103">
    <property type="protein sequence ID" value="KAJ7536273.1"/>
    <property type="molecule type" value="Genomic_DNA"/>
</dbReference>
<reference evidence="2" key="1">
    <citation type="journal article" date="2024" name="Proc. Natl. Acad. Sci. U.S.A.">
        <title>Extraordinary preservation of gene collinearity over three hundred million years revealed in homosporous lycophytes.</title>
        <authorList>
            <person name="Li C."/>
            <person name="Wickell D."/>
            <person name="Kuo L.Y."/>
            <person name="Chen X."/>
            <person name="Nie B."/>
            <person name="Liao X."/>
            <person name="Peng D."/>
            <person name="Ji J."/>
            <person name="Jenkins J."/>
            <person name="Williams M."/>
            <person name="Shu S."/>
            <person name="Plott C."/>
            <person name="Barry K."/>
            <person name="Rajasekar S."/>
            <person name="Grimwood J."/>
            <person name="Han X."/>
            <person name="Sun S."/>
            <person name="Hou Z."/>
            <person name="He W."/>
            <person name="Dai G."/>
            <person name="Sun C."/>
            <person name="Schmutz J."/>
            <person name="Leebens-Mack J.H."/>
            <person name="Li F.W."/>
            <person name="Wang L."/>
        </authorList>
    </citation>
    <scope>NUCLEOTIDE SEQUENCE [LARGE SCALE GENOMIC DNA]</scope>
    <source>
        <strain evidence="2">cv. PW_Plant_1</strain>
    </source>
</reference>
<proteinExistence type="predicted"/>
<accession>A0ACC2C322</accession>